<dbReference type="Pfam" id="PF01370">
    <property type="entry name" value="Epimerase"/>
    <property type="match status" value="1"/>
</dbReference>
<keyword evidence="3" id="KW-1185">Reference proteome</keyword>
<dbReference type="RefSeq" id="WP_198123905.1">
    <property type="nucleotide sequence ID" value="NZ_JAECZC010000008.1"/>
</dbReference>
<dbReference type="Proteomes" id="UP000632766">
    <property type="component" value="Unassembled WGS sequence"/>
</dbReference>
<gene>
    <name evidence="2" type="ORF">I8748_06920</name>
</gene>
<proteinExistence type="predicted"/>
<dbReference type="InterPro" id="IPR051783">
    <property type="entry name" value="NAD(P)-dependent_oxidoreduct"/>
</dbReference>
<name>A0A8J7L729_9NOST</name>
<dbReference type="PANTHER" id="PTHR48079">
    <property type="entry name" value="PROTEIN YEEZ"/>
    <property type="match status" value="1"/>
</dbReference>
<dbReference type="GO" id="GO:0005737">
    <property type="term" value="C:cytoplasm"/>
    <property type="evidence" value="ECO:0007669"/>
    <property type="project" value="TreeGrafter"/>
</dbReference>
<comment type="caution">
    <text evidence="2">The sequence shown here is derived from an EMBL/GenBank/DDBJ whole genome shotgun (WGS) entry which is preliminary data.</text>
</comment>
<dbReference type="InterPro" id="IPR001509">
    <property type="entry name" value="Epimerase_deHydtase"/>
</dbReference>
<accession>A0A8J7L729</accession>
<dbReference type="EMBL" id="JAECZC010000008">
    <property type="protein sequence ID" value="MBH8561908.1"/>
    <property type="molecule type" value="Genomic_DNA"/>
</dbReference>
<protein>
    <submittedName>
        <fullName evidence="2">SDR family oxidoreductase</fullName>
    </submittedName>
</protein>
<dbReference type="AlphaFoldDB" id="A0A8J7L729"/>
<reference evidence="2 3" key="1">
    <citation type="journal article" date="2021" name="Int. J. Syst. Evol. Microbiol.">
        <title>Amazonocrinis nigriterrae gen. nov., sp. nov., Atlanticothrix silvestris gen. nov., sp. nov. and Dendronalium phyllosphericum gen. nov., sp. nov., nostocacean cyanobacteria from Brazilian environments.</title>
        <authorList>
            <person name="Alvarenga D.O."/>
            <person name="Andreote A.P.D."/>
            <person name="Branco L.H.Z."/>
            <person name="Delbaje E."/>
            <person name="Cruz R.B."/>
            <person name="Varani A.M."/>
            <person name="Fiore M.F."/>
        </authorList>
    </citation>
    <scope>NUCLEOTIDE SEQUENCE [LARGE SCALE GENOMIC DNA]</scope>
    <source>
        <strain evidence="2 3">CENA67</strain>
    </source>
</reference>
<feature type="domain" description="NAD-dependent epimerase/dehydratase" evidence="1">
    <location>
        <begin position="3"/>
        <end position="230"/>
    </location>
</feature>
<evidence type="ECO:0000313" key="2">
    <source>
        <dbReference type="EMBL" id="MBH8561908.1"/>
    </source>
</evidence>
<sequence length="355" mass="38603">MTILVTGSSGHLGANLVRRLLKDNHSVRVLLREESNNSAVDGLEVEKVYGDLRDLSSVVAAVKGCDRIYHTAAKISTIYGDANFQQELYDCNVLGTRNILRAALETGVKRVVVTSSSAALGYKPGEPSNENTPFYPFNPTLPYEFTKVFVEHEALKAFADGLDVVIVQSWAIIGPNDFKPSRMGQILLDFANGKLPAYTTGGRDWVATKDLVNAHILAMEKGRSGQTYTISSEYLTLPEMMVIFEKVTGRKRPMLCLPIGLMASIGKVLDMIISPIAPNAPRYITAGGLKLLATNQTADCSKAKTELGYQPTSIEQAVIEAYQDFVHRGLIKNPKGVISLNPTPSQPTTTLVGSK</sequence>
<dbReference type="GO" id="GO:0004029">
    <property type="term" value="F:aldehyde dehydrogenase (NAD+) activity"/>
    <property type="evidence" value="ECO:0007669"/>
    <property type="project" value="TreeGrafter"/>
</dbReference>
<evidence type="ECO:0000259" key="1">
    <source>
        <dbReference type="Pfam" id="PF01370"/>
    </source>
</evidence>
<dbReference type="SUPFAM" id="SSF51735">
    <property type="entry name" value="NAD(P)-binding Rossmann-fold domains"/>
    <property type="match status" value="1"/>
</dbReference>
<dbReference type="InterPro" id="IPR036291">
    <property type="entry name" value="NAD(P)-bd_dom_sf"/>
</dbReference>
<dbReference type="CDD" id="cd05228">
    <property type="entry name" value="AR_FR_like_1_SDR_e"/>
    <property type="match status" value="1"/>
</dbReference>
<dbReference type="PANTHER" id="PTHR48079:SF6">
    <property type="entry name" value="NAD(P)-BINDING DOMAIN-CONTAINING PROTEIN-RELATED"/>
    <property type="match status" value="1"/>
</dbReference>
<evidence type="ECO:0000313" key="3">
    <source>
        <dbReference type="Proteomes" id="UP000632766"/>
    </source>
</evidence>
<dbReference type="Gene3D" id="3.40.50.720">
    <property type="entry name" value="NAD(P)-binding Rossmann-like Domain"/>
    <property type="match status" value="1"/>
</dbReference>
<organism evidence="2 3">
    <name type="scientific">Amazonocrinis nigriterrae CENA67</name>
    <dbReference type="NCBI Taxonomy" id="2794033"/>
    <lineage>
        <taxon>Bacteria</taxon>
        <taxon>Bacillati</taxon>
        <taxon>Cyanobacteriota</taxon>
        <taxon>Cyanophyceae</taxon>
        <taxon>Nostocales</taxon>
        <taxon>Nostocaceae</taxon>
        <taxon>Amazonocrinis</taxon>
        <taxon>Amazonocrinis nigriterrae</taxon>
    </lineage>
</organism>